<dbReference type="Pfam" id="PF03272">
    <property type="entry name" value="Mucin_bdg"/>
    <property type="match status" value="1"/>
</dbReference>
<sequence>YFKTDVYVGIKIINATGKLVYEKEAEGAVATTETKVLPFELGDKIEIYHAEPSRLMSTEPIIAPKNKTNVFIMTKWGLRNEHLQNDPEQDLLRKIDAEGQRIMGDEALQSVPFIHSAEKKNLELAIDLLNEPLKGEYLEKYAPILSSTLHYGDSFNFTFKRTDATSFATMQVDLQKKQATVDTKAGKPNLSFPEKYASILIQSDTG</sequence>
<evidence type="ECO:0000313" key="3">
    <source>
        <dbReference type="Proteomes" id="UP000535908"/>
    </source>
</evidence>
<feature type="non-terminal residue" evidence="2">
    <location>
        <position position="1"/>
    </location>
</feature>
<feature type="domain" description="Putative mucin/carbohydrate-binding" evidence="1">
    <location>
        <begin position="1"/>
        <end position="78"/>
    </location>
</feature>
<organism evidence="2 3">
    <name type="scientific">Listeria grandensis</name>
    <dbReference type="NCBI Taxonomy" id="1494963"/>
    <lineage>
        <taxon>Bacteria</taxon>
        <taxon>Bacillati</taxon>
        <taxon>Bacillota</taxon>
        <taxon>Bacilli</taxon>
        <taxon>Bacillales</taxon>
        <taxon>Listeriaceae</taxon>
        <taxon>Listeria</taxon>
    </lineage>
</organism>
<reference evidence="2 3" key="1">
    <citation type="submission" date="2020-03" db="EMBL/GenBank/DDBJ databases">
        <title>Soil Listeria distribution.</title>
        <authorList>
            <person name="Liao J."/>
            <person name="Wiedmann M."/>
        </authorList>
    </citation>
    <scope>NUCLEOTIDE SEQUENCE [LARGE SCALE GENOMIC DNA]</scope>
    <source>
        <strain evidence="2 3">FSL L7-0741</strain>
    </source>
</reference>
<dbReference type="InterPro" id="IPR004954">
    <property type="entry name" value="Mucin-bd"/>
</dbReference>
<gene>
    <name evidence="2" type="ORF">HCA69_16470</name>
</gene>
<protein>
    <recommendedName>
        <fullName evidence="1">Putative mucin/carbohydrate-binding domain-containing protein</fullName>
    </recommendedName>
</protein>
<dbReference type="RefSeq" id="WP_311773449.1">
    <property type="nucleotide sequence ID" value="NZ_JAARWN010000045.1"/>
</dbReference>
<comment type="caution">
    <text evidence="2">The sequence shown here is derived from an EMBL/GenBank/DDBJ whole genome shotgun (WGS) entry which is preliminary data.</text>
</comment>
<accession>A0A7X0Y6K5</accession>
<proteinExistence type="predicted"/>
<evidence type="ECO:0000259" key="1">
    <source>
        <dbReference type="Pfam" id="PF03272"/>
    </source>
</evidence>
<dbReference type="Proteomes" id="UP000535908">
    <property type="component" value="Unassembled WGS sequence"/>
</dbReference>
<name>A0A7X0Y6K5_9LIST</name>
<dbReference type="EMBL" id="JAARWN010000045">
    <property type="protein sequence ID" value="MBC1937947.1"/>
    <property type="molecule type" value="Genomic_DNA"/>
</dbReference>
<dbReference type="AlphaFoldDB" id="A0A7X0Y6K5"/>
<evidence type="ECO:0000313" key="2">
    <source>
        <dbReference type="EMBL" id="MBC1937947.1"/>
    </source>
</evidence>
<feature type="non-terminal residue" evidence="2">
    <location>
        <position position="206"/>
    </location>
</feature>